<reference evidence="2" key="1">
    <citation type="journal article" date="2023" name="Hortic. Res.">
        <title>A chromosome-level phased genome enabling allele-level studies in sweet orange: a case study on citrus Huanglongbing tolerance.</title>
        <authorList>
            <person name="Wu B."/>
            <person name="Yu Q."/>
            <person name="Deng Z."/>
            <person name="Duan Y."/>
            <person name="Luo F."/>
            <person name="Gmitter F. Jr."/>
        </authorList>
    </citation>
    <scope>NUCLEOTIDE SEQUENCE [LARGE SCALE GENOMIC DNA]</scope>
    <source>
        <strain evidence="2">cv. Valencia</strain>
    </source>
</reference>
<organism evidence="1 2">
    <name type="scientific">Citrus sinensis</name>
    <name type="common">Sweet orange</name>
    <name type="synonym">Citrus aurantium var. sinensis</name>
    <dbReference type="NCBI Taxonomy" id="2711"/>
    <lineage>
        <taxon>Eukaryota</taxon>
        <taxon>Viridiplantae</taxon>
        <taxon>Streptophyta</taxon>
        <taxon>Embryophyta</taxon>
        <taxon>Tracheophyta</taxon>
        <taxon>Spermatophyta</taxon>
        <taxon>Magnoliopsida</taxon>
        <taxon>eudicotyledons</taxon>
        <taxon>Gunneridae</taxon>
        <taxon>Pentapetalae</taxon>
        <taxon>rosids</taxon>
        <taxon>malvids</taxon>
        <taxon>Sapindales</taxon>
        <taxon>Rutaceae</taxon>
        <taxon>Aurantioideae</taxon>
        <taxon>Citrus</taxon>
    </lineage>
</organism>
<keyword evidence="2" id="KW-1185">Reference proteome</keyword>
<protein>
    <submittedName>
        <fullName evidence="1">CASP-like protein 1D1</fullName>
    </submittedName>
</protein>
<proteinExistence type="predicted"/>
<dbReference type="EMBL" id="CM039178">
    <property type="protein sequence ID" value="KAH9683281.1"/>
    <property type="molecule type" value="Genomic_DNA"/>
</dbReference>
<accession>A0ACB8I8H4</accession>
<name>A0ACB8I8H4_CITSI</name>
<comment type="caution">
    <text evidence="1">The sequence shown here is derived from an EMBL/GenBank/DDBJ whole genome shotgun (WGS) entry which is preliminary data.</text>
</comment>
<dbReference type="Proteomes" id="UP000829398">
    <property type="component" value="Chromosome 9"/>
</dbReference>
<gene>
    <name evidence="1" type="ORF">KPL71_027629</name>
</gene>
<evidence type="ECO:0000313" key="2">
    <source>
        <dbReference type="Proteomes" id="UP000829398"/>
    </source>
</evidence>
<evidence type="ECO:0000313" key="1">
    <source>
        <dbReference type="EMBL" id="KAH9683281.1"/>
    </source>
</evidence>
<sequence>MATHDRQAAVISYEAPRSGSRVNYFPIDASLRFLLFSACLVSVIVMVTSKQTERAPVSGVLPFLTLRVLAKFNYSPAFIYFVAALSVAGLYSIIAMLASISAIKNPSRKVLLMLAFWDVVMLGVVASATAASGAVAYIGLKGNDHIGWRKMCNVFDKFSLTSLSTIRKLASRKRLLLLIAFLDTLMLGVVASAIGAALAVAYIGLKGNSHAGWNKQANAGYDKFIKHTATAIALSIFAVTDLVTLTMHSTYSLYKGVHN</sequence>